<dbReference type="PANTHER" id="PTHR31744">
    <property type="entry name" value="PROTEIN CUP-SHAPED COTYLEDON 2-RELATED"/>
    <property type="match status" value="1"/>
</dbReference>
<dbReference type="InterPro" id="IPR003441">
    <property type="entry name" value="NAC-dom"/>
</dbReference>
<comment type="caution">
    <text evidence="6">The sequence shown here is derived from an EMBL/GenBank/DDBJ whole genome shotgun (WGS) entry which is preliminary data.</text>
</comment>
<dbReference type="EMBL" id="JBCNJP010000003">
    <property type="protein sequence ID" value="KAK9079815.1"/>
    <property type="molecule type" value="Genomic_DNA"/>
</dbReference>
<evidence type="ECO:0000256" key="4">
    <source>
        <dbReference type="ARBA" id="ARBA00023242"/>
    </source>
</evidence>
<dbReference type="InterPro" id="IPR036093">
    <property type="entry name" value="NAC_dom_sf"/>
</dbReference>
<dbReference type="GO" id="GO:0003677">
    <property type="term" value="F:DNA binding"/>
    <property type="evidence" value="ECO:0007669"/>
    <property type="project" value="UniProtKB-KW"/>
</dbReference>
<protein>
    <recommendedName>
        <fullName evidence="5">NAC domain-containing protein</fullName>
    </recommendedName>
</protein>
<feature type="domain" description="NAC" evidence="5">
    <location>
        <begin position="6"/>
        <end position="156"/>
    </location>
</feature>
<evidence type="ECO:0000313" key="6">
    <source>
        <dbReference type="EMBL" id="KAK9079815.1"/>
    </source>
</evidence>
<proteinExistence type="predicted"/>
<dbReference type="GO" id="GO:0006355">
    <property type="term" value="P:regulation of DNA-templated transcription"/>
    <property type="evidence" value="ECO:0007669"/>
    <property type="project" value="InterPro"/>
</dbReference>
<evidence type="ECO:0000256" key="3">
    <source>
        <dbReference type="ARBA" id="ARBA00023163"/>
    </source>
</evidence>
<dbReference type="AlphaFoldDB" id="A0AAP0HEK9"/>
<reference evidence="6 7" key="1">
    <citation type="submission" date="2024-04" db="EMBL/GenBank/DDBJ databases">
        <title>The reference genome of an endangered Asteraceae, Deinandra increscens subsp. villosa, native to the Central Coast of California.</title>
        <authorList>
            <person name="Guilliams M."/>
            <person name="Hasenstab-Lehman K."/>
            <person name="Meyer R."/>
            <person name="Mcevoy S."/>
        </authorList>
    </citation>
    <scope>NUCLEOTIDE SEQUENCE [LARGE SCALE GENOMIC DNA]</scope>
    <source>
        <tissue evidence="6">Leaf</tissue>
    </source>
</reference>
<dbReference type="SUPFAM" id="SSF101941">
    <property type="entry name" value="NAC domain"/>
    <property type="match status" value="1"/>
</dbReference>
<name>A0AAP0HEK9_9ASTR</name>
<dbReference type="Pfam" id="PF02365">
    <property type="entry name" value="NAM"/>
    <property type="match status" value="1"/>
</dbReference>
<evidence type="ECO:0000256" key="2">
    <source>
        <dbReference type="ARBA" id="ARBA00023125"/>
    </source>
</evidence>
<evidence type="ECO:0000313" key="7">
    <source>
        <dbReference type="Proteomes" id="UP001408789"/>
    </source>
</evidence>
<dbReference type="PANTHER" id="PTHR31744:SF232">
    <property type="entry name" value="TRANSCRIPTION FACTOR NAM FAMILY"/>
    <property type="match status" value="1"/>
</dbReference>
<evidence type="ECO:0000259" key="5">
    <source>
        <dbReference type="PROSITE" id="PS51005"/>
    </source>
</evidence>
<keyword evidence="3" id="KW-0804">Transcription</keyword>
<dbReference type="PROSITE" id="PS51005">
    <property type="entry name" value="NAC"/>
    <property type="match status" value="1"/>
</dbReference>
<keyword evidence="1" id="KW-0805">Transcription regulation</keyword>
<organism evidence="6 7">
    <name type="scientific">Deinandra increscens subsp. villosa</name>
    <dbReference type="NCBI Taxonomy" id="3103831"/>
    <lineage>
        <taxon>Eukaryota</taxon>
        <taxon>Viridiplantae</taxon>
        <taxon>Streptophyta</taxon>
        <taxon>Embryophyta</taxon>
        <taxon>Tracheophyta</taxon>
        <taxon>Spermatophyta</taxon>
        <taxon>Magnoliopsida</taxon>
        <taxon>eudicotyledons</taxon>
        <taxon>Gunneridae</taxon>
        <taxon>Pentapetalae</taxon>
        <taxon>asterids</taxon>
        <taxon>campanulids</taxon>
        <taxon>Asterales</taxon>
        <taxon>Asteraceae</taxon>
        <taxon>Asteroideae</taxon>
        <taxon>Heliantheae alliance</taxon>
        <taxon>Madieae</taxon>
        <taxon>Madiinae</taxon>
        <taxon>Deinandra</taxon>
    </lineage>
</organism>
<evidence type="ECO:0000256" key="1">
    <source>
        <dbReference type="ARBA" id="ARBA00023015"/>
    </source>
</evidence>
<keyword evidence="7" id="KW-1185">Reference proteome</keyword>
<dbReference type="Gene3D" id="2.170.150.80">
    <property type="entry name" value="NAC domain"/>
    <property type="match status" value="1"/>
</dbReference>
<keyword evidence="2" id="KW-0238">DNA-binding</keyword>
<dbReference type="Proteomes" id="UP001408789">
    <property type="component" value="Unassembled WGS sequence"/>
</dbReference>
<sequence>MARSSLIPGFRFHPTDVELAMYYLKRKLLGKKIAVNAVDEVNIYEFSPWDLPDKSTLKSGDLEWYFFCPKSKKYSTGSRANRSTEAGFWKATGKDRKITYDQRTVATIKTLVFHLGHAGKGERTDWVMHEYKMEDEHMAVAGIVQDLYVLCKVFKKSGSGPKNGEQYGAPFFEEEWGDDISGCVDSQVVAGPVLISDIVNPTPTGSSVVTFFANQPLNTLNDKQKGPALINMTEPDSSVVTFSTDQPTCKLKDKHKGPVAMNMAGSQTNISFLKDNDMPAKGVIMFSEDDVMFFEDLYPIIGSEDTAKVDSFEKGKSVVLTNEADGIYEDLVNLIDLDELHEIDFKIDASDYTVDKLLKLDDVDGDLREFYVD</sequence>
<gene>
    <name evidence="6" type="ORF">SSX86_001488</name>
</gene>
<accession>A0AAP0HEK9</accession>
<keyword evidence="4" id="KW-0539">Nucleus</keyword>